<accession>A0A6V8LUD1</accession>
<name>A0A6V8LUD1_9ACTN</name>
<dbReference type="AlphaFoldDB" id="A0A6V8LUD1"/>
<comment type="caution">
    <text evidence="1">The sequence shown here is derived from an EMBL/GenBank/DDBJ whole genome shotgun (WGS) entry which is preliminary data.</text>
</comment>
<dbReference type="EMBL" id="BLPG01000002">
    <property type="protein sequence ID" value="GFJ96375.1"/>
    <property type="molecule type" value="Genomic_DNA"/>
</dbReference>
<keyword evidence="2" id="KW-1185">Reference proteome</keyword>
<evidence type="ECO:0000313" key="1">
    <source>
        <dbReference type="EMBL" id="GFJ96375.1"/>
    </source>
</evidence>
<dbReference type="Proteomes" id="UP000482960">
    <property type="component" value="Unassembled WGS sequence"/>
</dbReference>
<dbReference type="Gene3D" id="3.50.50.60">
    <property type="entry name" value="FAD/NAD(P)-binding domain"/>
    <property type="match status" value="1"/>
</dbReference>
<evidence type="ECO:0008006" key="3">
    <source>
        <dbReference type="Google" id="ProtNLM"/>
    </source>
</evidence>
<dbReference type="InterPro" id="IPR036188">
    <property type="entry name" value="FAD/NAD-bd_sf"/>
</dbReference>
<dbReference type="RefSeq" id="WP_218577939.1">
    <property type="nucleotide sequence ID" value="NZ_BAABJB010000037.1"/>
</dbReference>
<sequence>MVMDSVTAQGISNGLRDAELLADALTAGLGGGTPLPAALAEHQVRRDRAITPMYDFTVRRAELHSRRALRLFLRAAAGRPEEVTRLLGGFAGVLPVDEVFSTRNGLRVIGGYGLRRLTGWRPAPRPADRAARRSP</sequence>
<reference evidence="1 2" key="2">
    <citation type="submission" date="2020-03" db="EMBL/GenBank/DDBJ databases">
        <authorList>
            <person name="Ichikawa N."/>
            <person name="Kimura A."/>
            <person name="Kitahashi Y."/>
            <person name="Uohara A."/>
        </authorList>
    </citation>
    <scope>NUCLEOTIDE SEQUENCE [LARGE SCALE GENOMIC DNA]</scope>
    <source>
        <strain evidence="1 2">NBRC 108638</strain>
    </source>
</reference>
<gene>
    <name evidence="1" type="ORF">Prum_100170</name>
</gene>
<organism evidence="1 2">
    <name type="scientific">Phytohabitans rumicis</name>
    <dbReference type="NCBI Taxonomy" id="1076125"/>
    <lineage>
        <taxon>Bacteria</taxon>
        <taxon>Bacillati</taxon>
        <taxon>Actinomycetota</taxon>
        <taxon>Actinomycetes</taxon>
        <taxon>Micromonosporales</taxon>
        <taxon>Micromonosporaceae</taxon>
    </lineage>
</organism>
<evidence type="ECO:0000313" key="2">
    <source>
        <dbReference type="Proteomes" id="UP000482960"/>
    </source>
</evidence>
<protein>
    <recommendedName>
        <fullName evidence="3">FAD-binding domain-containing protein</fullName>
    </recommendedName>
</protein>
<dbReference type="SUPFAM" id="SSF51905">
    <property type="entry name" value="FAD/NAD(P)-binding domain"/>
    <property type="match status" value="1"/>
</dbReference>
<reference evidence="1 2" key="1">
    <citation type="submission" date="2020-03" db="EMBL/GenBank/DDBJ databases">
        <title>Whole genome shotgun sequence of Phytohabitans rumicis NBRC 108638.</title>
        <authorList>
            <person name="Komaki H."/>
            <person name="Tamura T."/>
        </authorList>
    </citation>
    <scope>NUCLEOTIDE SEQUENCE [LARGE SCALE GENOMIC DNA]</scope>
    <source>
        <strain evidence="1 2">NBRC 108638</strain>
    </source>
</reference>
<proteinExistence type="predicted"/>